<organism evidence="1 2">
    <name type="scientific">Salinicola acroporae</name>
    <dbReference type="NCBI Taxonomy" id="1541440"/>
    <lineage>
        <taxon>Bacteria</taxon>
        <taxon>Pseudomonadati</taxon>
        <taxon>Pseudomonadota</taxon>
        <taxon>Gammaproteobacteria</taxon>
        <taxon>Oceanospirillales</taxon>
        <taxon>Halomonadaceae</taxon>
        <taxon>Salinicola</taxon>
    </lineage>
</organism>
<accession>A0ABT6I4C4</accession>
<reference evidence="1" key="2">
    <citation type="submission" date="2017-11" db="EMBL/GenBank/DDBJ databases">
        <authorList>
            <person name="Das S.K."/>
        </authorList>
    </citation>
    <scope>NUCLEOTIDE SEQUENCE</scope>
    <source>
        <strain evidence="1">S4-41</strain>
    </source>
</reference>
<evidence type="ECO:0000313" key="2">
    <source>
        <dbReference type="Proteomes" id="UP001162135"/>
    </source>
</evidence>
<comment type="caution">
    <text evidence="1">The sequence shown here is derived from an EMBL/GenBank/DDBJ whole genome shotgun (WGS) entry which is preliminary data.</text>
</comment>
<reference evidence="1" key="1">
    <citation type="journal article" date="2015" name="Antonie Van Leeuwenhoek">
        <title>Comparative 16S rRNA signatures and multilocus sequence analysis for the genus Salinicola and description of Salinicola acroporae sp. nov., isolated from coral Acropora digitifera.</title>
        <authorList>
            <person name="Lepcha R.T."/>
            <person name="Poddar A."/>
            <person name="Schumann P."/>
            <person name="Das S.K."/>
        </authorList>
    </citation>
    <scope>NUCLEOTIDE SEQUENCE</scope>
    <source>
        <strain evidence="1">S4-41</strain>
    </source>
</reference>
<dbReference type="RefSeq" id="WP_110717926.1">
    <property type="nucleotide sequence ID" value="NZ_PGFS01000001.1"/>
</dbReference>
<evidence type="ECO:0000313" key="1">
    <source>
        <dbReference type="EMBL" id="MDH4572515.1"/>
    </source>
</evidence>
<proteinExistence type="predicted"/>
<protein>
    <submittedName>
        <fullName evidence="1">Uncharacterized protein</fullName>
    </submittedName>
</protein>
<sequence>MKCFTLTVGGQTLDFTDQDVPALDEALNVAINSAGREVVRHSASGERITVLMHRNGGEGKHSTLPRDPNTVLMRDLNCDLSYEQTDC</sequence>
<name>A0ABT6I4C4_9GAMM</name>
<dbReference type="EMBL" id="PGFS01000001">
    <property type="protein sequence ID" value="MDH4572515.1"/>
    <property type="molecule type" value="Genomic_DNA"/>
</dbReference>
<gene>
    <name evidence="1" type="ORF">CUR86_08620</name>
</gene>
<dbReference type="Proteomes" id="UP001162135">
    <property type="component" value="Unassembled WGS sequence"/>
</dbReference>
<keyword evidence="2" id="KW-1185">Reference proteome</keyword>